<name>A0ACC3AGT3_9EURO</name>
<accession>A0ACC3AGT3</accession>
<protein>
    <submittedName>
        <fullName evidence="1">Uncharacterized protein</fullName>
    </submittedName>
</protein>
<dbReference type="EMBL" id="JAPDRQ010000016">
    <property type="protein sequence ID" value="KAJ9662276.1"/>
    <property type="molecule type" value="Genomic_DNA"/>
</dbReference>
<evidence type="ECO:0000313" key="2">
    <source>
        <dbReference type="Proteomes" id="UP001172386"/>
    </source>
</evidence>
<sequence>MATTNGTSIIIRTKFGQGKHYTCKPNPITATTANDNSDSDEAQYGRFDGELISVIVLDGSKTINASSIIACVYYANGGQSVLNTSMLAMPANKSAKGFSHVNIAS</sequence>
<evidence type="ECO:0000313" key="1">
    <source>
        <dbReference type="EMBL" id="KAJ9662276.1"/>
    </source>
</evidence>
<gene>
    <name evidence="1" type="ORF">H2198_001410</name>
</gene>
<proteinExistence type="predicted"/>
<comment type="caution">
    <text evidence="1">The sequence shown here is derived from an EMBL/GenBank/DDBJ whole genome shotgun (WGS) entry which is preliminary data.</text>
</comment>
<reference evidence="1" key="1">
    <citation type="submission" date="2022-10" db="EMBL/GenBank/DDBJ databases">
        <title>Culturing micro-colonial fungi from biological soil crusts in the Mojave desert and describing Neophaeococcomyces mojavensis, and introducing the new genera and species Taxawa tesnikishii.</title>
        <authorList>
            <person name="Kurbessoian T."/>
            <person name="Stajich J.E."/>
        </authorList>
    </citation>
    <scope>NUCLEOTIDE SEQUENCE</scope>
    <source>
        <strain evidence="1">JES_112</strain>
    </source>
</reference>
<keyword evidence="2" id="KW-1185">Reference proteome</keyword>
<dbReference type="Proteomes" id="UP001172386">
    <property type="component" value="Unassembled WGS sequence"/>
</dbReference>
<organism evidence="1 2">
    <name type="scientific">Neophaeococcomyces mojaviensis</name>
    <dbReference type="NCBI Taxonomy" id="3383035"/>
    <lineage>
        <taxon>Eukaryota</taxon>
        <taxon>Fungi</taxon>
        <taxon>Dikarya</taxon>
        <taxon>Ascomycota</taxon>
        <taxon>Pezizomycotina</taxon>
        <taxon>Eurotiomycetes</taxon>
        <taxon>Chaetothyriomycetidae</taxon>
        <taxon>Chaetothyriales</taxon>
        <taxon>Chaetothyriales incertae sedis</taxon>
        <taxon>Neophaeococcomyces</taxon>
    </lineage>
</organism>